<dbReference type="CDD" id="cd00155">
    <property type="entry name" value="RasGEF"/>
    <property type="match status" value="1"/>
</dbReference>
<dbReference type="CDD" id="cd06224">
    <property type="entry name" value="REM"/>
    <property type="match status" value="1"/>
</dbReference>
<dbReference type="PANTHER" id="PTHR23113">
    <property type="entry name" value="GUANINE NUCLEOTIDE EXCHANGE FACTOR"/>
    <property type="match status" value="1"/>
</dbReference>
<dbReference type="SUPFAM" id="SSF48366">
    <property type="entry name" value="Ras GEF"/>
    <property type="match status" value="1"/>
</dbReference>
<dbReference type="SUPFAM" id="SSF54236">
    <property type="entry name" value="Ubiquitin-like"/>
    <property type="match status" value="1"/>
</dbReference>
<evidence type="ECO:0000259" key="6">
    <source>
        <dbReference type="PROSITE" id="PS50212"/>
    </source>
</evidence>
<protein>
    <recommendedName>
        <fullName evidence="9">Guanine-nucleotide releasing factor</fullName>
    </recommendedName>
</protein>
<dbReference type="InParanoid" id="A0A6I8U1N2"/>
<dbReference type="InterPro" id="IPR023578">
    <property type="entry name" value="Ras_GEF_dom_sf"/>
</dbReference>
<keyword evidence="8" id="KW-1185">Reference proteome</keyword>
<dbReference type="Gene3D" id="3.10.20.90">
    <property type="entry name" value="Phosphatidylinositol 3-kinase Catalytic Subunit, Chain A, domain 1"/>
    <property type="match status" value="1"/>
</dbReference>
<reference evidence="7" key="2">
    <citation type="submission" date="2020-05" db="UniProtKB">
        <authorList>
            <consortium name="EnsemblMetazoa"/>
        </authorList>
    </citation>
    <scope>IDENTIFICATION</scope>
    <source>
        <strain evidence="7">LVP_AGWG</strain>
    </source>
</reference>
<sequence>MFCPSNETLQNLTEKTKLLAQKCSHQIRVASATYGGAEQSSAGDALIPTGAATAVVAPMATGLPPPPANQASVPSSGGKEAGTRSLRCLCPCKGTISKMLAKKLGVTGKEEHGTVTSNTRWYVKQPTWRLWGEEREKDAIYTVYLKKVRYHRPTPSASSVSTEQDSDDEISHLEWETVRVRFVKAATLSRLVDALTTDDGELESTFVNVFLTTYRTFSQPEKVLELLLNRYEKLLAAELALLPAESLNDQHKKTLVSVLHVWLDGFPEDWDTENLQRLLAFTSKRLPNSEIHVKALHRYTNRLDKYSRIPPPLPWSDLTDQFGGLCLTPAFRGPPSHLLNSYRFPNIPVKHFAEQLTRMDMELFKRLIPHQCLGAIWSNRDKHECGSVLATVTQFNAVSFRVISSILIEPRLKPQERALLISTWIDIAQELRLLKNFSSLKAIISGLQSNAVYRLSKTWAALPREKLELYTELARIFSEDNNAWAQREVLMREGTAKFADTVGENDRHLQKVFQKQNTLISHGTIPYLGTFLTDLTMIHAAIPDTLAEGLINFDKRRKEFEVLAQIKLLQGAANTYHLPEDALFDRWFASLLVLDEREAHTLSCQLEPPPETHKRPSHQGHKKSDSIASNSSSGAGSQFYCDINNASNASYSSRNNSLDRDVTPPNASILSAASSVSSLSMESTTSSSQKSNHLNGSALIRTPQSNRVHNGNSNSASKNGHDTPIINGQLKEDSPLKKGSPDFYIIKVTYETDHVELDGIVLYKSIMLGNNERTPQVIRNAMLKLGLEGDPDKYTLSQVLPDKELLLPNNANVYYAVNTAYNLNFILRPKKDPDGAR</sequence>
<dbReference type="InterPro" id="IPR036964">
    <property type="entry name" value="RASGEF_cat_dom_sf"/>
</dbReference>
<dbReference type="Gene3D" id="1.10.840.10">
    <property type="entry name" value="Ras guanine-nucleotide exchange factors catalytic domain"/>
    <property type="match status" value="1"/>
</dbReference>
<dbReference type="GO" id="GO:0007265">
    <property type="term" value="P:Ras protein signal transduction"/>
    <property type="evidence" value="ECO:0007669"/>
    <property type="project" value="TreeGrafter"/>
</dbReference>
<dbReference type="GO" id="GO:0005085">
    <property type="term" value="F:guanyl-nucleotide exchange factor activity"/>
    <property type="evidence" value="ECO:0007669"/>
    <property type="project" value="UniProtKB-KW"/>
</dbReference>
<dbReference type="Proteomes" id="UP000008820">
    <property type="component" value="Chromosome 3"/>
</dbReference>
<feature type="domain" description="Ras-associating" evidence="5">
    <location>
        <begin position="742"/>
        <end position="832"/>
    </location>
</feature>
<keyword evidence="1 2" id="KW-0344">Guanine-nucleotide releasing factor</keyword>
<dbReference type="FunCoup" id="A0A6I8U1N2">
    <property type="interactions" value="326"/>
</dbReference>
<dbReference type="InterPro" id="IPR029071">
    <property type="entry name" value="Ubiquitin-like_domsf"/>
</dbReference>
<feature type="region of interest" description="Disordered" evidence="3">
    <location>
        <begin position="701"/>
        <end position="733"/>
    </location>
</feature>
<feature type="region of interest" description="Disordered" evidence="3">
    <location>
        <begin position="603"/>
        <end position="631"/>
    </location>
</feature>
<evidence type="ECO:0000259" key="4">
    <source>
        <dbReference type="PROSITE" id="PS50009"/>
    </source>
</evidence>
<evidence type="ECO:0000313" key="8">
    <source>
        <dbReference type="Proteomes" id="UP000008820"/>
    </source>
</evidence>
<evidence type="ECO:0000256" key="3">
    <source>
        <dbReference type="SAM" id="MobiDB-lite"/>
    </source>
</evidence>
<dbReference type="InterPro" id="IPR000651">
    <property type="entry name" value="Ras-like_Gua-exchang_fac_N"/>
</dbReference>
<dbReference type="InterPro" id="IPR001895">
    <property type="entry name" value="RASGEF_cat_dom"/>
</dbReference>
<dbReference type="Gene3D" id="1.20.870.10">
    <property type="entry name" value="Son of sevenless (SoS) protein Chain: S domain 1"/>
    <property type="match status" value="1"/>
</dbReference>
<dbReference type="OrthoDB" id="26687at2759"/>
<feature type="compositionally biased region" description="Polar residues" evidence="3">
    <location>
        <begin position="702"/>
        <end position="718"/>
    </location>
</feature>
<accession>A0A6I8U1N2</accession>
<evidence type="ECO:0008006" key="9">
    <source>
        <dbReference type="Google" id="ProtNLM"/>
    </source>
</evidence>
<dbReference type="Pfam" id="PF00617">
    <property type="entry name" value="RasGEF"/>
    <property type="match status" value="1"/>
</dbReference>
<dbReference type="SMART" id="SM00314">
    <property type="entry name" value="RA"/>
    <property type="match status" value="1"/>
</dbReference>
<proteinExistence type="predicted"/>
<evidence type="ECO:0000259" key="5">
    <source>
        <dbReference type="PROSITE" id="PS50200"/>
    </source>
</evidence>
<dbReference type="PROSITE" id="PS00720">
    <property type="entry name" value="RASGEF"/>
    <property type="match status" value="1"/>
</dbReference>
<dbReference type="InterPro" id="IPR008937">
    <property type="entry name" value="Ras-like_GEF"/>
</dbReference>
<dbReference type="AlphaFoldDB" id="A0A6I8U1N2"/>
<feature type="domain" description="N-terminal Ras-GEF" evidence="6">
    <location>
        <begin position="179"/>
        <end position="307"/>
    </location>
</feature>
<dbReference type="InterPro" id="IPR019804">
    <property type="entry name" value="Ras_G-nucl-exch_fac_CS"/>
</dbReference>
<dbReference type="PROSITE" id="PS50009">
    <property type="entry name" value="RASGEF_CAT"/>
    <property type="match status" value="1"/>
</dbReference>
<dbReference type="EnsemblMetazoa" id="AAEL023706-RF">
    <property type="protein sequence ID" value="AAEL023706-PF"/>
    <property type="gene ID" value="AAEL023706"/>
</dbReference>
<dbReference type="PROSITE" id="PS50212">
    <property type="entry name" value="RASGEF_NTER"/>
    <property type="match status" value="1"/>
</dbReference>
<dbReference type="SMART" id="SM00229">
    <property type="entry name" value="RasGEFN"/>
    <property type="match status" value="1"/>
</dbReference>
<gene>
    <name evidence="7" type="primary">5567190</name>
</gene>
<dbReference type="GO" id="GO:0005886">
    <property type="term" value="C:plasma membrane"/>
    <property type="evidence" value="ECO:0007669"/>
    <property type="project" value="TreeGrafter"/>
</dbReference>
<dbReference type="Pfam" id="PF00618">
    <property type="entry name" value="RasGEF_N"/>
    <property type="match status" value="1"/>
</dbReference>
<dbReference type="Pfam" id="PF00788">
    <property type="entry name" value="RA"/>
    <property type="match status" value="1"/>
</dbReference>
<evidence type="ECO:0000313" key="7">
    <source>
        <dbReference type="EnsemblMetazoa" id="AAEL023706-PF"/>
    </source>
</evidence>
<dbReference type="InterPro" id="IPR000159">
    <property type="entry name" value="RA_dom"/>
</dbReference>
<evidence type="ECO:0000256" key="2">
    <source>
        <dbReference type="PROSITE-ProRule" id="PRU00168"/>
    </source>
</evidence>
<name>A0A6I8U1N2_AEDAE</name>
<organism evidence="7 8">
    <name type="scientific">Aedes aegypti</name>
    <name type="common">Yellowfever mosquito</name>
    <name type="synonym">Culex aegypti</name>
    <dbReference type="NCBI Taxonomy" id="7159"/>
    <lineage>
        <taxon>Eukaryota</taxon>
        <taxon>Metazoa</taxon>
        <taxon>Ecdysozoa</taxon>
        <taxon>Arthropoda</taxon>
        <taxon>Hexapoda</taxon>
        <taxon>Insecta</taxon>
        <taxon>Pterygota</taxon>
        <taxon>Neoptera</taxon>
        <taxon>Endopterygota</taxon>
        <taxon>Diptera</taxon>
        <taxon>Nematocera</taxon>
        <taxon>Culicoidea</taxon>
        <taxon>Culicidae</taxon>
        <taxon>Culicinae</taxon>
        <taxon>Aedini</taxon>
        <taxon>Aedes</taxon>
        <taxon>Stegomyia</taxon>
    </lineage>
</organism>
<dbReference type="CDD" id="cd00153">
    <property type="entry name" value="RA_RalGDS_like"/>
    <property type="match status" value="1"/>
</dbReference>
<reference evidence="7 8" key="1">
    <citation type="submission" date="2017-06" db="EMBL/GenBank/DDBJ databases">
        <title>Aedes aegypti genome working group (AGWG) sequencing and assembly.</title>
        <authorList>
            <consortium name="Aedes aegypti Genome Working Group (AGWG)"/>
            <person name="Matthews B.J."/>
        </authorList>
    </citation>
    <scope>NUCLEOTIDE SEQUENCE [LARGE SCALE GENOMIC DNA]</scope>
    <source>
        <strain evidence="7 8">LVP_AGWG</strain>
    </source>
</reference>
<feature type="domain" description="Ras-GEF" evidence="4">
    <location>
        <begin position="348"/>
        <end position="609"/>
    </location>
</feature>
<dbReference type="SMART" id="SM00147">
    <property type="entry name" value="RasGEF"/>
    <property type="match status" value="1"/>
</dbReference>
<dbReference type="PANTHER" id="PTHR23113:SF312">
    <property type="entry name" value="RAL GUANINE NUCLEOTIDE DISSOCIATION STIMULATOR-LIKE, ISOFORM E"/>
    <property type="match status" value="1"/>
</dbReference>
<dbReference type="EnsemblMetazoa" id="AAEL023706-RE">
    <property type="protein sequence ID" value="AAEL023706-PE"/>
    <property type="gene ID" value="AAEL023706"/>
</dbReference>
<evidence type="ECO:0000256" key="1">
    <source>
        <dbReference type="ARBA" id="ARBA00022658"/>
    </source>
</evidence>
<dbReference type="PROSITE" id="PS50200">
    <property type="entry name" value="RA"/>
    <property type="match status" value="1"/>
</dbReference>
<feature type="region of interest" description="Disordered" evidence="3">
    <location>
        <begin position="62"/>
        <end position="82"/>
    </location>
</feature>